<feature type="transmembrane region" description="Helical" evidence="6">
    <location>
        <begin position="212"/>
        <end position="235"/>
    </location>
</feature>
<evidence type="ECO:0000256" key="7">
    <source>
        <dbReference type="SAM" id="SignalP"/>
    </source>
</evidence>
<accession>A0A9P0AZ65</accession>
<dbReference type="PANTHER" id="PTHR23511">
    <property type="entry name" value="SYNAPTIC VESICLE GLYCOPROTEIN 2"/>
    <property type="match status" value="1"/>
</dbReference>
<dbReference type="PANTHER" id="PTHR23511:SF5">
    <property type="entry name" value="MAJOR FACILITATOR-TYPE TRANSPORTER HXNZ-RELATED"/>
    <property type="match status" value="1"/>
</dbReference>
<dbReference type="InterPro" id="IPR036259">
    <property type="entry name" value="MFS_trans_sf"/>
</dbReference>
<organism evidence="9 10">
    <name type="scientific">Brassicogethes aeneus</name>
    <name type="common">Rape pollen beetle</name>
    <name type="synonym">Meligethes aeneus</name>
    <dbReference type="NCBI Taxonomy" id="1431903"/>
    <lineage>
        <taxon>Eukaryota</taxon>
        <taxon>Metazoa</taxon>
        <taxon>Ecdysozoa</taxon>
        <taxon>Arthropoda</taxon>
        <taxon>Hexapoda</taxon>
        <taxon>Insecta</taxon>
        <taxon>Pterygota</taxon>
        <taxon>Neoptera</taxon>
        <taxon>Endopterygota</taxon>
        <taxon>Coleoptera</taxon>
        <taxon>Polyphaga</taxon>
        <taxon>Cucujiformia</taxon>
        <taxon>Nitidulidae</taxon>
        <taxon>Meligethinae</taxon>
        <taxon>Brassicogethes</taxon>
    </lineage>
</organism>
<dbReference type="InterPro" id="IPR011701">
    <property type="entry name" value="MFS"/>
</dbReference>
<dbReference type="PROSITE" id="PS50850">
    <property type="entry name" value="MFS"/>
    <property type="match status" value="1"/>
</dbReference>
<dbReference type="SUPFAM" id="SSF103473">
    <property type="entry name" value="MFS general substrate transporter"/>
    <property type="match status" value="1"/>
</dbReference>
<comment type="subcellular location">
    <subcellularLocation>
        <location evidence="1">Membrane</location>
        <topology evidence="1">Multi-pass membrane protein</topology>
    </subcellularLocation>
</comment>
<evidence type="ECO:0000313" key="10">
    <source>
        <dbReference type="Proteomes" id="UP001154078"/>
    </source>
</evidence>
<evidence type="ECO:0000256" key="2">
    <source>
        <dbReference type="ARBA" id="ARBA00022448"/>
    </source>
</evidence>
<keyword evidence="4 6" id="KW-1133">Transmembrane helix</keyword>
<proteinExistence type="predicted"/>
<dbReference type="GO" id="GO:0022857">
    <property type="term" value="F:transmembrane transporter activity"/>
    <property type="evidence" value="ECO:0007669"/>
    <property type="project" value="InterPro"/>
</dbReference>
<evidence type="ECO:0000256" key="4">
    <source>
        <dbReference type="ARBA" id="ARBA00022989"/>
    </source>
</evidence>
<sequence>MFSVIILLWCIECYGSKFYVDFTTKRFSGVCYRLHSTIWLPESARYHVASGQTDKALETLEKIAKDNGKPMLLGRLVVDDATLTSPHRGRFRDLLIPSLRLTSLLLWFIWMACAFCYYGLVLMTTELFETSAISCSDKPTPGQTLDTCSADCHQLQSSDYMDLLWTTLAEFPGIFITIFIIERFGRKKTMAVQFVAYAICCSFLVVCTEKRAFLTVMLFFARGIIAGVFQAAYVYTPEVYPTSLRAVGVGSCSAMARLGAMVTPYVAQVLLKSSISFATTIYSVAALLAAIACLILPIETRGKELTDNINQHNEEHAAKT</sequence>
<dbReference type="InterPro" id="IPR020846">
    <property type="entry name" value="MFS_dom"/>
</dbReference>
<gene>
    <name evidence="9" type="ORF">MELIAE_LOCUS3379</name>
</gene>
<feature type="transmembrane region" description="Helical" evidence="6">
    <location>
        <begin position="190"/>
        <end position="206"/>
    </location>
</feature>
<dbReference type="Gene3D" id="1.20.1250.20">
    <property type="entry name" value="MFS general substrate transporter like domains"/>
    <property type="match status" value="1"/>
</dbReference>
<feature type="transmembrane region" description="Helical" evidence="6">
    <location>
        <begin position="273"/>
        <end position="296"/>
    </location>
</feature>
<evidence type="ECO:0000256" key="3">
    <source>
        <dbReference type="ARBA" id="ARBA00022692"/>
    </source>
</evidence>
<dbReference type="EMBL" id="OV121133">
    <property type="protein sequence ID" value="CAH0550602.1"/>
    <property type="molecule type" value="Genomic_DNA"/>
</dbReference>
<evidence type="ECO:0000259" key="8">
    <source>
        <dbReference type="PROSITE" id="PS50850"/>
    </source>
</evidence>
<feature type="chain" id="PRO_5040482694" description="Major facilitator superfamily (MFS) profile domain-containing protein" evidence="7">
    <location>
        <begin position="16"/>
        <end position="320"/>
    </location>
</feature>
<evidence type="ECO:0000256" key="1">
    <source>
        <dbReference type="ARBA" id="ARBA00004141"/>
    </source>
</evidence>
<dbReference type="Proteomes" id="UP001154078">
    <property type="component" value="Chromosome 2"/>
</dbReference>
<dbReference type="Pfam" id="PF07690">
    <property type="entry name" value="MFS_1"/>
    <property type="match status" value="1"/>
</dbReference>
<keyword evidence="2" id="KW-0813">Transport</keyword>
<feature type="domain" description="Major facilitator superfamily (MFS) profile" evidence="8">
    <location>
        <begin position="1"/>
        <end position="301"/>
    </location>
</feature>
<reference evidence="9" key="1">
    <citation type="submission" date="2021-12" db="EMBL/GenBank/DDBJ databases">
        <authorList>
            <person name="King R."/>
        </authorList>
    </citation>
    <scope>NUCLEOTIDE SEQUENCE</scope>
</reference>
<keyword evidence="5 6" id="KW-0472">Membrane</keyword>
<evidence type="ECO:0000256" key="6">
    <source>
        <dbReference type="SAM" id="Phobius"/>
    </source>
</evidence>
<dbReference type="GO" id="GO:0016020">
    <property type="term" value="C:membrane"/>
    <property type="evidence" value="ECO:0007669"/>
    <property type="project" value="UniProtKB-SubCell"/>
</dbReference>
<keyword evidence="3 6" id="KW-0812">Transmembrane</keyword>
<evidence type="ECO:0000256" key="5">
    <source>
        <dbReference type="ARBA" id="ARBA00023136"/>
    </source>
</evidence>
<feature type="signal peptide" evidence="7">
    <location>
        <begin position="1"/>
        <end position="15"/>
    </location>
</feature>
<keyword evidence="10" id="KW-1185">Reference proteome</keyword>
<dbReference type="AlphaFoldDB" id="A0A9P0AZ65"/>
<keyword evidence="7" id="KW-0732">Signal</keyword>
<feature type="transmembrane region" description="Helical" evidence="6">
    <location>
        <begin position="98"/>
        <end position="120"/>
    </location>
</feature>
<protein>
    <recommendedName>
        <fullName evidence="8">Major facilitator superfamily (MFS) profile domain-containing protein</fullName>
    </recommendedName>
</protein>
<name>A0A9P0AZ65_BRAAE</name>
<feature type="transmembrane region" description="Helical" evidence="6">
    <location>
        <begin position="163"/>
        <end position="181"/>
    </location>
</feature>
<evidence type="ECO:0000313" key="9">
    <source>
        <dbReference type="EMBL" id="CAH0550602.1"/>
    </source>
</evidence>